<feature type="compositionally biased region" description="Polar residues" evidence="1">
    <location>
        <begin position="99"/>
        <end position="108"/>
    </location>
</feature>
<evidence type="ECO:0000313" key="2">
    <source>
        <dbReference type="EMBL" id="CAK0797028.1"/>
    </source>
</evidence>
<evidence type="ECO:0008006" key="4">
    <source>
        <dbReference type="Google" id="ProtNLM"/>
    </source>
</evidence>
<feature type="region of interest" description="Disordered" evidence="1">
    <location>
        <begin position="89"/>
        <end position="108"/>
    </location>
</feature>
<evidence type="ECO:0000313" key="3">
    <source>
        <dbReference type="Proteomes" id="UP001189429"/>
    </source>
</evidence>
<evidence type="ECO:0000256" key="1">
    <source>
        <dbReference type="SAM" id="MobiDB-lite"/>
    </source>
</evidence>
<comment type="caution">
    <text evidence="2">The sequence shown here is derived from an EMBL/GenBank/DDBJ whole genome shotgun (WGS) entry which is preliminary data.</text>
</comment>
<sequence length="108" mass="11874">MWADWFAKQGAMEHGASKFYDGFYKMKVQYYKKVASVAAGPTVFCEVCVARSGAGTPRALQAPCLGLPTAEGRNERAYLSNLRSRLKKPMLGRHPRTGDTLSWSASAI</sequence>
<gene>
    <name evidence="2" type="ORF">PCOR1329_LOCUS6225</name>
</gene>
<organism evidence="2 3">
    <name type="scientific">Prorocentrum cordatum</name>
    <dbReference type="NCBI Taxonomy" id="2364126"/>
    <lineage>
        <taxon>Eukaryota</taxon>
        <taxon>Sar</taxon>
        <taxon>Alveolata</taxon>
        <taxon>Dinophyceae</taxon>
        <taxon>Prorocentrales</taxon>
        <taxon>Prorocentraceae</taxon>
        <taxon>Prorocentrum</taxon>
    </lineage>
</organism>
<reference evidence="2" key="1">
    <citation type="submission" date="2023-10" db="EMBL/GenBank/DDBJ databases">
        <authorList>
            <person name="Chen Y."/>
            <person name="Shah S."/>
            <person name="Dougan E. K."/>
            <person name="Thang M."/>
            <person name="Chan C."/>
        </authorList>
    </citation>
    <scope>NUCLEOTIDE SEQUENCE [LARGE SCALE GENOMIC DNA]</scope>
</reference>
<keyword evidence="3" id="KW-1185">Reference proteome</keyword>
<protein>
    <recommendedName>
        <fullName evidence="4">DNA-directed DNA polymerase</fullName>
    </recommendedName>
</protein>
<dbReference type="Proteomes" id="UP001189429">
    <property type="component" value="Unassembled WGS sequence"/>
</dbReference>
<dbReference type="EMBL" id="CAUYUJ010001669">
    <property type="protein sequence ID" value="CAK0797028.1"/>
    <property type="molecule type" value="Genomic_DNA"/>
</dbReference>
<proteinExistence type="predicted"/>
<accession>A0ABN9PYF9</accession>
<name>A0ABN9PYF9_9DINO</name>